<evidence type="ECO:0000256" key="16">
    <source>
        <dbReference type="ARBA" id="ARBA00047480"/>
    </source>
</evidence>
<keyword evidence="8" id="KW-0808">Transferase</keyword>
<evidence type="ECO:0000256" key="20">
    <source>
        <dbReference type="ARBA" id="ARBA00049585"/>
    </source>
</evidence>
<comment type="catalytic activity">
    <reaction evidence="16">
        <text>1-acyl-sn-glycero-3-phospho-(1'-sn-glycerol) + an acyl-CoA = a 1,2-diacyl-sn-glycero-3-phospho-(1'-sn-glycerol) + CoA</text>
        <dbReference type="Rhea" id="RHEA:33203"/>
        <dbReference type="ChEBI" id="CHEBI:57287"/>
        <dbReference type="ChEBI" id="CHEBI:58342"/>
        <dbReference type="ChEBI" id="CHEBI:64716"/>
        <dbReference type="ChEBI" id="CHEBI:64840"/>
    </reaction>
    <physiologicalReaction direction="left-to-right" evidence="16">
        <dbReference type="Rhea" id="RHEA:33204"/>
    </physiologicalReaction>
</comment>
<evidence type="ECO:0000259" key="21">
    <source>
        <dbReference type="SMART" id="SM00563"/>
    </source>
</evidence>
<protein>
    <recommendedName>
        <fullName evidence="6">Glycerol-3-phosphate acyltransferase 1, mitochondrial</fullName>
        <ecNumber evidence="5">2.3.1.15</ecNumber>
    </recommendedName>
</protein>
<keyword evidence="7" id="KW-0444">Lipid biosynthesis</keyword>
<comment type="catalytic activity">
    <reaction evidence="14">
        <text>dodecanoyl-CoA + sn-glycerol 3-phosphate = 1-dodecanoyl-sn-glycerol 3-phosphate + CoA</text>
        <dbReference type="Rhea" id="RHEA:35727"/>
        <dbReference type="ChEBI" id="CHEBI:57287"/>
        <dbReference type="ChEBI" id="CHEBI:57375"/>
        <dbReference type="ChEBI" id="CHEBI:57597"/>
        <dbReference type="ChEBI" id="CHEBI:72682"/>
    </reaction>
    <physiologicalReaction direction="left-to-right" evidence="14">
        <dbReference type="Rhea" id="RHEA:35728"/>
    </physiologicalReaction>
</comment>
<reference evidence="22 23" key="1">
    <citation type="submission" date="2016-07" db="EMBL/GenBank/DDBJ databases">
        <title>Disparate Historic Effective Population Sizes Predicted by Modern Levels of Genome Diversity for the Scaled Quail (Callipepla squamata) and the Northern Bobwhite (Colinus virginianus): Inferences from First and Second Generation Draft Genome Assemblies for Sympatric New World Quail.</title>
        <authorList>
            <person name="Oldeschulte D.L."/>
            <person name="Halley Y.A."/>
            <person name="Bhattarai E.K."/>
            <person name="Brashear W.A."/>
            <person name="Hill J."/>
            <person name="Metz R.P."/>
            <person name="Johnson C.D."/>
            <person name="Rollins D."/>
            <person name="Peterson M.J."/>
            <person name="Bickhart D.M."/>
            <person name="Decker J.E."/>
            <person name="Seabury C.M."/>
        </authorList>
    </citation>
    <scope>NUCLEOTIDE SEQUENCE [LARGE SCALE GENOMIC DNA]</scope>
    <source>
        <strain evidence="22 23">Texas</strain>
        <tissue evidence="22">Leg muscle</tissue>
    </source>
</reference>
<keyword evidence="10" id="KW-0472">Membrane</keyword>
<evidence type="ECO:0000256" key="18">
    <source>
        <dbReference type="ARBA" id="ARBA00048408"/>
    </source>
</evidence>
<dbReference type="InterPro" id="IPR002123">
    <property type="entry name" value="Plipid/glycerol_acylTrfase"/>
</dbReference>
<evidence type="ECO:0000313" key="22">
    <source>
        <dbReference type="EMBL" id="OXB52137.1"/>
    </source>
</evidence>
<keyword evidence="13" id="KW-0012">Acyltransferase</keyword>
<comment type="pathway">
    <text evidence="2">Phospholipid metabolism; CDP-diacylglycerol biosynthesis; CDP-diacylglycerol from sn-glycerol 3-phosphate: step 1/3.</text>
</comment>
<keyword evidence="9" id="KW-0443">Lipid metabolism</keyword>
<keyword evidence="12" id="KW-1208">Phospholipid metabolism</keyword>
<dbReference type="STRING" id="9009.A0A226MA23"/>
<comment type="function">
    <text evidence="20">Mitochondrial membrane protein that catalyzes the essential first step of biosynthesis of glycerolipids such as triglycerides, phosphatidic acids and lysophosphatidic acids. Esterifies acyl-group from acyl-coenzyme A (acyl-CoA) to the sn-1 position of glycerol-3-phosphate, to produce lysophosphatidic acid. Has a narrow hydrophobic binding cleft that selects for a linear acyl chain. Catalytic activity is higher for substrates with a 16-carbon acyl chain.</text>
</comment>
<dbReference type="EC" id="2.3.1.15" evidence="5"/>
<dbReference type="CDD" id="cd07993">
    <property type="entry name" value="LPLAT_DHAPAT-like"/>
    <property type="match status" value="1"/>
</dbReference>
<feature type="domain" description="Phospholipid/glycerol acyltransferase" evidence="21">
    <location>
        <begin position="48"/>
        <end position="181"/>
    </location>
</feature>
<evidence type="ECO:0000256" key="1">
    <source>
        <dbReference type="ARBA" id="ARBA00004170"/>
    </source>
</evidence>
<proteinExistence type="inferred from homology"/>
<comment type="pathway">
    <text evidence="3">Lipid metabolism.</text>
</comment>
<dbReference type="Proteomes" id="UP000198323">
    <property type="component" value="Unassembled WGS sequence"/>
</dbReference>
<sequence>MVANVSPALIRLTAWVLLKLFNSFFWNIQIHRGQIEMVKAATEMNLPLIFLPVHKSHIDYLLLTFILFCHNIKAPYIAAGNNLNIPIFSTLIRKLGGFFIRRKLDQSPDGRKDFLYRALLYVHIEELLRQQQFLEIFLEGTRSRSGKTSGPRAGLLSVVVDALFSNATPDVLIIPVGISYDRIIEGHYNSEQLEYVNSQSQKPVPAPLSLEQALLPAILPSR</sequence>
<comment type="caution">
    <text evidence="22">The sequence shown here is derived from an EMBL/GenBank/DDBJ whole genome shotgun (WGS) entry which is preliminary data.</text>
</comment>
<dbReference type="GO" id="GO:0008654">
    <property type="term" value="P:phospholipid biosynthetic process"/>
    <property type="evidence" value="ECO:0007669"/>
    <property type="project" value="UniProtKB-KW"/>
</dbReference>
<evidence type="ECO:0000313" key="23">
    <source>
        <dbReference type="Proteomes" id="UP000198323"/>
    </source>
</evidence>
<evidence type="ECO:0000256" key="10">
    <source>
        <dbReference type="ARBA" id="ARBA00023136"/>
    </source>
</evidence>
<dbReference type="GO" id="GO:0031966">
    <property type="term" value="C:mitochondrial membrane"/>
    <property type="evidence" value="ECO:0007669"/>
    <property type="project" value="TreeGrafter"/>
</dbReference>
<evidence type="ECO:0000256" key="4">
    <source>
        <dbReference type="ARBA" id="ARBA00007937"/>
    </source>
</evidence>
<comment type="similarity">
    <text evidence="4">Belongs to the GPAT/DAPAT family.</text>
</comment>
<keyword evidence="11" id="KW-0594">Phospholipid biosynthesis</keyword>
<evidence type="ECO:0000256" key="3">
    <source>
        <dbReference type="ARBA" id="ARBA00005189"/>
    </source>
</evidence>
<dbReference type="GO" id="GO:0019432">
    <property type="term" value="P:triglyceride biosynthetic process"/>
    <property type="evidence" value="ECO:0007669"/>
    <property type="project" value="TreeGrafter"/>
</dbReference>
<evidence type="ECO:0000256" key="11">
    <source>
        <dbReference type="ARBA" id="ARBA00023209"/>
    </source>
</evidence>
<comment type="catalytic activity">
    <reaction evidence="17">
        <text>sn-glycerol 3-phosphate + hexadecanoyl-CoA = 1-hexadecanoyl-sn-glycero-3-phosphate + CoA</text>
        <dbReference type="Rhea" id="RHEA:35723"/>
        <dbReference type="ChEBI" id="CHEBI:57287"/>
        <dbReference type="ChEBI" id="CHEBI:57379"/>
        <dbReference type="ChEBI" id="CHEBI:57518"/>
        <dbReference type="ChEBI" id="CHEBI:57597"/>
    </reaction>
    <physiologicalReaction direction="left-to-right" evidence="17">
        <dbReference type="Rhea" id="RHEA:35724"/>
    </physiologicalReaction>
</comment>
<comment type="subcellular location">
    <subcellularLocation>
        <location evidence="1">Membrane</location>
        <topology evidence="1">Peripheral membrane protein</topology>
    </subcellularLocation>
</comment>
<dbReference type="InterPro" id="IPR041728">
    <property type="entry name" value="GPAT/DHAPAT_LPLAT"/>
</dbReference>
<dbReference type="GO" id="GO:0006072">
    <property type="term" value="P:glycerol-3-phosphate metabolic process"/>
    <property type="evidence" value="ECO:0007669"/>
    <property type="project" value="TreeGrafter"/>
</dbReference>
<evidence type="ECO:0000256" key="2">
    <source>
        <dbReference type="ARBA" id="ARBA00004765"/>
    </source>
</evidence>
<dbReference type="AlphaFoldDB" id="A0A226MA23"/>
<comment type="catalytic activity">
    <reaction evidence="18">
        <text>sn-glycerol 3-phosphate + octadecanoyl-CoA = 1-octadecanoyl-sn-glycero-3-phosphate + CoA</text>
        <dbReference type="Rhea" id="RHEA:37195"/>
        <dbReference type="ChEBI" id="CHEBI:57287"/>
        <dbReference type="ChEBI" id="CHEBI:57394"/>
        <dbReference type="ChEBI" id="CHEBI:57597"/>
        <dbReference type="ChEBI" id="CHEBI:74565"/>
    </reaction>
    <physiologicalReaction direction="left-to-right" evidence="18">
        <dbReference type="Rhea" id="RHEA:37196"/>
    </physiologicalReaction>
</comment>
<dbReference type="InterPro" id="IPR022284">
    <property type="entry name" value="GPAT/DHAPAT"/>
</dbReference>
<evidence type="ECO:0000256" key="7">
    <source>
        <dbReference type="ARBA" id="ARBA00022516"/>
    </source>
</evidence>
<evidence type="ECO:0000256" key="6">
    <source>
        <dbReference type="ARBA" id="ARBA00017577"/>
    </source>
</evidence>
<dbReference type="SUPFAM" id="SSF69593">
    <property type="entry name" value="Glycerol-3-phosphate (1)-acyltransferase"/>
    <property type="match status" value="1"/>
</dbReference>
<dbReference type="OrthoDB" id="5962536at2759"/>
<dbReference type="GO" id="GO:0006631">
    <property type="term" value="P:fatty acid metabolic process"/>
    <property type="evidence" value="ECO:0007669"/>
    <property type="project" value="TreeGrafter"/>
</dbReference>
<dbReference type="PANTHER" id="PTHR12563">
    <property type="entry name" value="GLYCEROL-3-PHOSPHATE ACYLTRANSFERASE"/>
    <property type="match status" value="1"/>
</dbReference>
<dbReference type="EMBL" id="MCFN01005051">
    <property type="protein sequence ID" value="OXB52137.1"/>
    <property type="molecule type" value="Genomic_DNA"/>
</dbReference>
<dbReference type="GO" id="GO:0004366">
    <property type="term" value="F:glycerol-3-phosphate O-acyltransferase activity"/>
    <property type="evidence" value="ECO:0007669"/>
    <property type="project" value="UniProtKB-EC"/>
</dbReference>
<dbReference type="PANTHER" id="PTHR12563:SF16">
    <property type="entry name" value="GLYCEROL-3-PHOSPHATE ACYLTRANSFERASE 1, MITOCHONDRIAL"/>
    <property type="match status" value="1"/>
</dbReference>
<evidence type="ECO:0000256" key="12">
    <source>
        <dbReference type="ARBA" id="ARBA00023264"/>
    </source>
</evidence>
<comment type="catalytic activity">
    <reaction evidence="15">
        <text>(9Z,12Z)-octadecadienoyl-CoA + sn-glycerol 3-phosphate = 1-(9Z,12Z)-octadecadienoyl-sn-glycero-3-phosphate + CoA</text>
        <dbReference type="Rhea" id="RHEA:37203"/>
        <dbReference type="ChEBI" id="CHEBI:57287"/>
        <dbReference type="ChEBI" id="CHEBI:57383"/>
        <dbReference type="ChEBI" id="CHEBI:57597"/>
        <dbReference type="ChEBI" id="CHEBI:74547"/>
    </reaction>
    <physiologicalReaction direction="left-to-right" evidence="15">
        <dbReference type="Rhea" id="RHEA:37204"/>
    </physiologicalReaction>
</comment>
<evidence type="ECO:0000256" key="19">
    <source>
        <dbReference type="ARBA" id="ARBA00048672"/>
    </source>
</evidence>
<evidence type="ECO:0000256" key="17">
    <source>
        <dbReference type="ARBA" id="ARBA00047573"/>
    </source>
</evidence>
<dbReference type="Pfam" id="PF01553">
    <property type="entry name" value="Acyltransferase"/>
    <property type="match status" value="1"/>
</dbReference>
<accession>A0A226MA23</accession>
<dbReference type="SMART" id="SM00563">
    <property type="entry name" value="PlsC"/>
    <property type="match status" value="1"/>
</dbReference>
<name>A0A226MA23_CALSU</name>
<organism evidence="22 23">
    <name type="scientific">Callipepla squamata</name>
    <name type="common">Scaled quail</name>
    <dbReference type="NCBI Taxonomy" id="9009"/>
    <lineage>
        <taxon>Eukaryota</taxon>
        <taxon>Metazoa</taxon>
        <taxon>Chordata</taxon>
        <taxon>Craniata</taxon>
        <taxon>Vertebrata</taxon>
        <taxon>Euteleostomi</taxon>
        <taxon>Archelosauria</taxon>
        <taxon>Archosauria</taxon>
        <taxon>Dinosauria</taxon>
        <taxon>Saurischia</taxon>
        <taxon>Theropoda</taxon>
        <taxon>Coelurosauria</taxon>
        <taxon>Aves</taxon>
        <taxon>Neognathae</taxon>
        <taxon>Galloanserae</taxon>
        <taxon>Galliformes</taxon>
        <taxon>Odontophoridae</taxon>
        <taxon>Callipepla</taxon>
    </lineage>
</organism>
<evidence type="ECO:0000256" key="14">
    <source>
        <dbReference type="ARBA" id="ARBA00023335"/>
    </source>
</evidence>
<evidence type="ECO:0000256" key="5">
    <source>
        <dbReference type="ARBA" id="ARBA00013113"/>
    </source>
</evidence>
<evidence type="ECO:0000256" key="15">
    <source>
        <dbReference type="ARBA" id="ARBA00023344"/>
    </source>
</evidence>
<keyword evidence="23" id="KW-1185">Reference proteome</keyword>
<evidence type="ECO:0000256" key="9">
    <source>
        <dbReference type="ARBA" id="ARBA00023098"/>
    </source>
</evidence>
<gene>
    <name evidence="22" type="ORF">ASZ78_002335</name>
</gene>
<evidence type="ECO:0000256" key="8">
    <source>
        <dbReference type="ARBA" id="ARBA00022679"/>
    </source>
</evidence>
<comment type="catalytic activity">
    <reaction evidence="19">
        <text>sn-glycerol 3-phosphate + (9Z)-octadecenoyl-CoA = 1-(9Z-octadecenoyl)-sn-glycero-3-phosphate + CoA</text>
        <dbReference type="Rhea" id="RHEA:37199"/>
        <dbReference type="ChEBI" id="CHEBI:57287"/>
        <dbReference type="ChEBI" id="CHEBI:57387"/>
        <dbReference type="ChEBI" id="CHEBI:57597"/>
        <dbReference type="ChEBI" id="CHEBI:74544"/>
    </reaction>
    <physiologicalReaction direction="left-to-right" evidence="19">
        <dbReference type="Rhea" id="RHEA:37200"/>
    </physiologicalReaction>
</comment>
<evidence type="ECO:0000256" key="13">
    <source>
        <dbReference type="ARBA" id="ARBA00023315"/>
    </source>
</evidence>